<keyword evidence="3" id="KW-1003">Cell membrane</keyword>
<comment type="similarity">
    <text evidence="2">Belongs to the acyltransferase 3 family.</text>
</comment>
<keyword evidence="10" id="KW-1185">Reference proteome</keyword>
<feature type="transmembrane region" description="Helical" evidence="7">
    <location>
        <begin position="216"/>
        <end position="237"/>
    </location>
</feature>
<keyword evidence="5 7" id="KW-1133">Transmembrane helix</keyword>
<evidence type="ECO:0000259" key="8">
    <source>
        <dbReference type="Pfam" id="PF01757"/>
    </source>
</evidence>
<organism evidence="9 10">
    <name type="scientific">Photobacterium aquae</name>
    <dbReference type="NCBI Taxonomy" id="1195763"/>
    <lineage>
        <taxon>Bacteria</taxon>
        <taxon>Pseudomonadati</taxon>
        <taxon>Pseudomonadota</taxon>
        <taxon>Gammaproteobacteria</taxon>
        <taxon>Vibrionales</taxon>
        <taxon>Vibrionaceae</taxon>
        <taxon>Photobacterium</taxon>
    </lineage>
</organism>
<comment type="subcellular location">
    <subcellularLocation>
        <location evidence="1">Cell membrane</location>
        <topology evidence="1">Multi-pass membrane protein</topology>
    </subcellularLocation>
</comment>
<evidence type="ECO:0000313" key="10">
    <source>
        <dbReference type="Proteomes" id="UP000036097"/>
    </source>
</evidence>
<dbReference type="EMBL" id="LDOT01000006">
    <property type="protein sequence ID" value="KLV07207.1"/>
    <property type="molecule type" value="Genomic_DNA"/>
</dbReference>
<dbReference type="PANTHER" id="PTHR40074">
    <property type="entry name" value="O-ACETYLTRANSFERASE WECH"/>
    <property type="match status" value="1"/>
</dbReference>
<evidence type="ECO:0000313" key="9">
    <source>
        <dbReference type="EMBL" id="KLV07207.1"/>
    </source>
</evidence>
<feature type="transmembrane region" description="Helical" evidence="7">
    <location>
        <begin position="134"/>
        <end position="152"/>
    </location>
</feature>
<feature type="transmembrane region" description="Helical" evidence="7">
    <location>
        <begin position="46"/>
        <end position="64"/>
    </location>
</feature>
<dbReference type="PATRIC" id="fig|1195763.3.peg.1409"/>
<dbReference type="GO" id="GO:0016413">
    <property type="term" value="F:O-acetyltransferase activity"/>
    <property type="evidence" value="ECO:0007669"/>
    <property type="project" value="TreeGrafter"/>
</dbReference>
<evidence type="ECO:0000256" key="1">
    <source>
        <dbReference type="ARBA" id="ARBA00004651"/>
    </source>
</evidence>
<feature type="transmembrane region" description="Helical" evidence="7">
    <location>
        <begin position="193"/>
        <end position="209"/>
    </location>
</feature>
<dbReference type="AlphaFoldDB" id="A0A0J1JY80"/>
<sequence length="341" mass="38476">MNTNRITSFDAGRVIALFAVITIHCQLFKTAPLINGEPWVGLVLNQLSRFAVPLFFILAGYFIAPKLKDAPFPTLKKYGQPLLKVWLAWSVIYLVSPFNFDTLIKQGYFAERMGYWQYLLSQPLNTLFEGGMVHLWYIPGLLSGLFVIALCFKYKVPHTAIVAIAVIIYLYGLMGGSYTAVFHIDPPIFTRNGPFMSTLMLGIGIWLRINNTRCRLAVAATITLIGVLLHFGEAMFLLRFDMPFNEHDFLFGTPIWATGLFLMLLSRPQFGSFPALPYLSQQVLGVYLCHILIIIYLMNLLPMLGVSGYTNEIARWILACIISYGVVSLIDKTALKKLLLR</sequence>
<proteinExistence type="inferred from homology"/>
<feature type="transmembrane region" description="Helical" evidence="7">
    <location>
        <begin position="249"/>
        <end position="266"/>
    </location>
</feature>
<dbReference type="OrthoDB" id="1072135at2"/>
<comment type="caution">
    <text evidence="9">The sequence shown here is derived from an EMBL/GenBank/DDBJ whole genome shotgun (WGS) entry which is preliminary data.</text>
</comment>
<feature type="domain" description="Acyltransferase 3" evidence="8">
    <location>
        <begin position="7"/>
        <end position="330"/>
    </location>
</feature>
<keyword evidence="4 7" id="KW-0812">Transmembrane</keyword>
<evidence type="ECO:0000256" key="5">
    <source>
        <dbReference type="ARBA" id="ARBA00022989"/>
    </source>
</evidence>
<reference evidence="9 10" key="1">
    <citation type="submission" date="2015-05" db="EMBL/GenBank/DDBJ databases">
        <title>Photobacterium galathea sp. nov.</title>
        <authorList>
            <person name="Machado H."/>
            <person name="Gram L."/>
        </authorList>
    </citation>
    <scope>NUCLEOTIDE SEQUENCE [LARGE SCALE GENOMIC DNA]</scope>
    <source>
        <strain evidence="9 10">CGMCC 1.12159</strain>
    </source>
</reference>
<dbReference type="PANTHER" id="PTHR40074:SF2">
    <property type="entry name" value="O-ACETYLTRANSFERASE WECH"/>
    <property type="match status" value="1"/>
</dbReference>
<dbReference type="GO" id="GO:0005886">
    <property type="term" value="C:plasma membrane"/>
    <property type="evidence" value="ECO:0007669"/>
    <property type="project" value="UniProtKB-SubCell"/>
</dbReference>
<evidence type="ECO:0000256" key="7">
    <source>
        <dbReference type="SAM" id="Phobius"/>
    </source>
</evidence>
<feature type="transmembrane region" description="Helical" evidence="7">
    <location>
        <begin position="12"/>
        <end position="34"/>
    </location>
</feature>
<evidence type="ECO:0000256" key="2">
    <source>
        <dbReference type="ARBA" id="ARBA00007400"/>
    </source>
</evidence>
<dbReference type="InterPro" id="IPR002656">
    <property type="entry name" value="Acyl_transf_3_dom"/>
</dbReference>
<dbReference type="RefSeq" id="WP_047878058.1">
    <property type="nucleotide sequence ID" value="NZ_LDOT01000006.1"/>
</dbReference>
<name>A0A0J1JY80_9GAMM</name>
<feature type="transmembrane region" description="Helical" evidence="7">
    <location>
        <begin position="85"/>
        <end position="104"/>
    </location>
</feature>
<feature type="transmembrane region" description="Helical" evidence="7">
    <location>
        <begin position="159"/>
        <end position="181"/>
    </location>
</feature>
<dbReference type="Proteomes" id="UP000036097">
    <property type="component" value="Unassembled WGS sequence"/>
</dbReference>
<protein>
    <submittedName>
        <fullName evidence="9">Fucose 4-O-acetylase</fullName>
    </submittedName>
</protein>
<gene>
    <name evidence="9" type="ORF">ABT56_06610</name>
</gene>
<accession>A0A0J1JY80</accession>
<keyword evidence="6 7" id="KW-0472">Membrane</keyword>
<evidence type="ECO:0000256" key="3">
    <source>
        <dbReference type="ARBA" id="ARBA00022475"/>
    </source>
</evidence>
<evidence type="ECO:0000256" key="6">
    <source>
        <dbReference type="ARBA" id="ARBA00023136"/>
    </source>
</evidence>
<evidence type="ECO:0000256" key="4">
    <source>
        <dbReference type="ARBA" id="ARBA00022692"/>
    </source>
</evidence>
<dbReference type="GO" id="GO:0009246">
    <property type="term" value="P:enterobacterial common antigen biosynthetic process"/>
    <property type="evidence" value="ECO:0007669"/>
    <property type="project" value="TreeGrafter"/>
</dbReference>
<dbReference type="Pfam" id="PF01757">
    <property type="entry name" value="Acyl_transf_3"/>
    <property type="match status" value="1"/>
</dbReference>
<feature type="transmembrane region" description="Helical" evidence="7">
    <location>
        <begin position="313"/>
        <end position="331"/>
    </location>
</feature>
<feature type="transmembrane region" description="Helical" evidence="7">
    <location>
        <begin position="278"/>
        <end position="301"/>
    </location>
</feature>
<dbReference type="STRING" id="1195763.ABT56_06610"/>